<dbReference type="AlphaFoldDB" id="A0A0R2B3J0"/>
<organism evidence="1 2">
    <name type="scientific">Secundilactobacillus collinoides DSM 20515 = JCM 1123</name>
    <dbReference type="NCBI Taxonomy" id="1423733"/>
    <lineage>
        <taxon>Bacteria</taxon>
        <taxon>Bacillati</taxon>
        <taxon>Bacillota</taxon>
        <taxon>Bacilli</taxon>
        <taxon>Lactobacillales</taxon>
        <taxon>Lactobacillaceae</taxon>
        <taxon>Secundilactobacillus</taxon>
    </lineage>
</organism>
<name>A0A0R2B3J0_SECCO</name>
<dbReference type="EMBL" id="AYYR01000129">
    <property type="protein sequence ID" value="KRM73314.1"/>
    <property type="molecule type" value="Genomic_DNA"/>
</dbReference>
<evidence type="ECO:0000313" key="1">
    <source>
        <dbReference type="EMBL" id="KRM73314.1"/>
    </source>
</evidence>
<gene>
    <name evidence="1" type="ORF">FC82_GL001507</name>
</gene>
<comment type="caution">
    <text evidence="1">The sequence shown here is derived from an EMBL/GenBank/DDBJ whole genome shotgun (WGS) entry which is preliminary data.</text>
</comment>
<dbReference type="Proteomes" id="UP000051845">
    <property type="component" value="Unassembled WGS sequence"/>
</dbReference>
<sequence>MIMMTPKANNTNTNFTSPLQHIKLRHLDINPVSSPIVFRKRANPLVTPNWSYTPSSK</sequence>
<proteinExistence type="predicted"/>
<accession>A0A0R2B3J0</accession>
<protein>
    <submittedName>
        <fullName evidence="1">Uncharacterized protein</fullName>
    </submittedName>
</protein>
<evidence type="ECO:0000313" key="2">
    <source>
        <dbReference type="Proteomes" id="UP000051845"/>
    </source>
</evidence>
<reference evidence="1 2" key="1">
    <citation type="journal article" date="2015" name="Genome Announc.">
        <title>Expanding the biotechnology potential of lactobacilli through comparative genomics of 213 strains and associated genera.</title>
        <authorList>
            <person name="Sun Z."/>
            <person name="Harris H.M."/>
            <person name="McCann A."/>
            <person name="Guo C."/>
            <person name="Argimon S."/>
            <person name="Zhang W."/>
            <person name="Yang X."/>
            <person name="Jeffery I.B."/>
            <person name="Cooney J.C."/>
            <person name="Kagawa T.F."/>
            <person name="Liu W."/>
            <person name="Song Y."/>
            <person name="Salvetti E."/>
            <person name="Wrobel A."/>
            <person name="Rasinkangas P."/>
            <person name="Parkhill J."/>
            <person name="Rea M.C."/>
            <person name="O'Sullivan O."/>
            <person name="Ritari J."/>
            <person name="Douillard F.P."/>
            <person name="Paul Ross R."/>
            <person name="Yang R."/>
            <person name="Briner A.E."/>
            <person name="Felis G.E."/>
            <person name="de Vos W.M."/>
            <person name="Barrangou R."/>
            <person name="Klaenhammer T.R."/>
            <person name="Caufield P.W."/>
            <person name="Cui Y."/>
            <person name="Zhang H."/>
            <person name="O'Toole P.W."/>
        </authorList>
    </citation>
    <scope>NUCLEOTIDE SEQUENCE [LARGE SCALE GENOMIC DNA]</scope>
    <source>
        <strain evidence="1 2">DSM 20515</strain>
    </source>
</reference>
<dbReference type="PATRIC" id="fig|1423733.4.peg.1584"/>